<reference evidence="2 3" key="1">
    <citation type="submission" date="2024-04" db="EMBL/GenBank/DDBJ databases">
        <title>Polymorphospora sp. isolated from Baiyangdian Lake in Xiong'an New Area.</title>
        <authorList>
            <person name="Zhang X."/>
            <person name="Liu J."/>
        </authorList>
    </citation>
    <scope>NUCLEOTIDE SEQUENCE [LARGE SCALE GENOMIC DNA]</scope>
    <source>
        <strain evidence="2 3">2-325</strain>
    </source>
</reference>
<gene>
    <name evidence="2" type="ORF">AAFH96_33715</name>
</gene>
<proteinExistence type="predicted"/>
<sequence>MSTFEEYAALARHLSELRRAGERDAAADTARRAATRAAADQLGHRLDAQEQRLRHLGRAAG</sequence>
<protein>
    <submittedName>
        <fullName evidence="2">Uncharacterized protein</fullName>
    </submittedName>
</protein>
<feature type="region of interest" description="Disordered" evidence="1">
    <location>
        <begin position="21"/>
        <end position="46"/>
    </location>
</feature>
<keyword evidence="3" id="KW-1185">Reference proteome</keyword>
<dbReference type="EMBL" id="JBCGDC010000188">
    <property type="protein sequence ID" value="MFB6397998.1"/>
    <property type="molecule type" value="Genomic_DNA"/>
</dbReference>
<comment type="caution">
    <text evidence="2">The sequence shown here is derived from an EMBL/GenBank/DDBJ whole genome shotgun (WGS) entry which is preliminary data.</text>
</comment>
<dbReference type="Proteomes" id="UP001582793">
    <property type="component" value="Unassembled WGS sequence"/>
</dbReference>
<dbReference type="RefSeq" id="WP_375736901.1">
    <property type="nucleotide sequence ID" value="NZ_JBCGDC010000188.1"/>
</dbReference>
<evidence type="ECO:0000313" key="3">
    <source>
        <dbReference type="Proteomes" id="UP001582793"/>
    </source>
</evidence>
<feature type="compositionally biased region" description="Basic and acidic residues" evidence="1">
    <location>
        <begin position="21"/>
        <end position="31"/>
    </location>
</feature>
<accession>A0ABV5D4S9</accession>
<organism evidence="2 3">
    <name type="scientific">Polymorphospora lycopeni</name>
    <dbReference type="NCBI Taxonomy" id="3140240"/>
    <lineage>
        <taxon>Bacteria</taxon>
        <taxon>Bacillati</taxon>
        <taxon>Actinomycetota</taxon>
        <taxon>Actinomycetes</taxon>
        <taxon>Micromonosporales</taxon>
        <taxon>Micromonosporaceae</taxon>
        <taxon>Polymorphospora</taxon>
    </lineage>
</organism>
<feature type="non-terminal residue" evidence="2">
    <location>
        <position position="61"/>
    </location>
</feature>
<evidence type="ECO:0000256" key="1">
    <source>
        <dbReference type="SAM" id="MobiDB-lite"/>
    </source>
</evidence>
<name>A0ABV5D4S9_9ACTN</name>
<evidence type="ECO:0000313" key="2">
    <source>
        <dbReference type="EMBL" id="MFB6397998.1"/>
    </source>
</evidence>